<keyword evidence="2" id="KW-1133">Transmembrane helix</keyword>
<evidence type="ECO:0000256" key="1">
    <source>
        <dbReference type="SAM" id="MobiDB-lite"/>
    </source>
</evidence>
<dbReference type="EMBL" id="KK107185">
    <property type="protein sequence ID" value="EZA55795.1"/>
    <property type="molecule type" value="Genomic_DNA"/>
</dbReference>
<dbReference type="Proteomes" id="UP000053097">
    <property type="component" value="Unassembled WGS sequence"/>
</dbReference>
<feature type="compositionally biased region" description="Basic residues" evidence="1">
    <location>
        <begin position="82"/>
        <end position="93"/>
    </location>
</feature>
<keyword evidence="2" id="KW-0812">Transmembrane</keyword>
<organism evidence="3 4">
    <name type="scientific">Ooceraea biroi</name>
    <name type="common">Clonal raider ant</name>
    <name type="synonym">Cerapachys biroi</name>
    <dbReference type="NCBI Taxonomy" id="2015173"/>
    <lineage>
        <taxon>Eukaryota</taxon>
        <taxon>Metazoa</taxon>
        <taxon>Ecdysozoa</taxon>
        <taxon>Arthropoda</taxon>
        <taxon>Hexapoda</taxon>
        <taxon>Insecta</taxon>
        <taxon>Pterygota</taxon>
        <taxon>Neoptera</taxon>
        <taxon>Endopterygota</taxon>
        <taxon>Hymenoptera</taxon>
        <taxon>Apocrita</taxon>
        <taxon>Aculeata</taxon>
        <taxon>Formicoidea</taxon>
        <taxon>Formicidae</taxon>
        <taxon>Dorylinae</taxon>
        <taxon>Ooceraea</taxon>
    </lineage>
</organism>
<gene>
    <name evidence="3" type="ORF">X777_03970</name>
</gene>
<sequence length="137" mass="15750">MDVDIVSDLLWDFYNKFHGETNYLLIILYVPVMALAVTANMLVITVVFKYQYMRSPAIGGPPSSRVTQHFRKLHEVVTKGQRGSRKKRKRERKRSREREVEEGDVTISEHADFDWPRGRPLGLPQNIACGIAGSNNY</sequence>
<keyword evidence="2" id="KW-0472">Membrane</keyword>
<protein>
    <submittedName>
        <fullName evidence="3">Uncharacterized protein</fullName>
    </submittedName>
</protein>
<reference evidence="3 4" key="1">
    <citation type="journal article" date="2014" name="Curr. Biol.">
        <title>The genome of the clonal raider ant Cerapachys biroi.</title>
        <authorList>
            <person name="Oxley P.R."/>
            <person name="Ji L."/>
            <person name="Fetter-Pruneda I."/>
            <person name="McKenzie S.K."/>
            <person name="Li C."/>
            <person name="Hu H."/>
            <person name="Zhang G."/>
            <person name="Kronauer D.J."/>
        </authorList>
    </citation>
    <scope>NUCLEOTIDE SEQUENCE [LARGE SCALE GENOMIC DNA]</scope>
</reference>
<keyword evidence="4" id="KW-1185">Reference proteome</keyword>
<feature type="region of interest" description="Disordered" evidence="1">
    <location>
        <begin position="74"/>
        <end position="104"/>
    </location>
</feature>
<feature type="transmembrane region" description="Helical" evidence="2">
    <location>
        <begin position="23"/>
        <end position="48"/>
    </location>
</feature>
<dbReference type="OrthoDB" id="10037617at2759"/>
<evidence type="ECO:0000313" key="4">
    <source>
        <dbReference type="Proteomes" id="UP000053097"/>
    </source>
</evidence>
<proteinExistence type="predicted"/>
<evidence type="ECO:0000313" key="3">
    <source>
        <dbReference type="EMBL" id="EZA55795.1"/>
    </source>
</evidence>
<name>A0A026WIF5_OOCBI</name>
<dbReference type="STRING" id="2015173.A0A026WIF5"/>
<dbReference type="AlphaFoldDB" id="A0A026WIF5"/>
<accession>A0A026WIF5</accession>
<evidence type="ECO:0000256" key="2">
    <source>
        <dbReference type="SAM" id="Phobius"/>
    </source>
</evidence>